<proteinExistence type="predicted"/>
<reference evidence="2 3" key="1">
    <citation type="submission" date="2016-02" db="EMBL/GenBank/DDBJ databases">
        <title>Genome analysis of coral dinoflagellate symbionts highlights evolutionary adaptations to a symbiotic lifestyle.</title>
        <authorList>
            <person name="Aranda M."/>
            <person name="Li Y."/>
            <person name="Liew Y.J."/>
            <person name="Baumgarten S."/>
            <person name="Simakov O."/>
            <person name="Wilson M."/>
            <person name="Piel J."/>
            <person name="Ashoor H."/>
            <person name="Bougouffa S."/>
            <person name="Bajic V.B."/>
            <person name="Ryu T."/>
            <person name="Ravasi T."/>
            <person name="Bayer T."/>
            <person name="Micklem G."/>
            <person name="Kim H."/>
            <person name="Bhak J."/>
            <person name="Lajeunesse T.C."/>
            <person name="Voolstra C.R."/>
        </authorList>
    </citation>
    <scope>NUCLEOTIDE SEQUENCE [LARGE SCALE GENOMIC DNA]</scope>
    <source>
        <strain evidence="2 3">CCMP2467</strain>
    </source>
</reference>
<feature type="region of interest" description="Disordered" evidence="1">
    <location>
        <begin position="1"/>
        <end position="32"/>
    </location>
</feature>
<comment type="caution">
    <text evidence="2">The sequence shown here is derived from an EMBL/GenBank/DDBJ whole genome shotgun (WGS) entry which is preliminary data.</text>
</comment>
<feature type="compositionally biased region" description="Polar residues" evidence="1">
    <location>
        <begin position="21"/>
        <end position="32"/>
    </location>
</feature>
<keyword evidence="3" id="KW-1185">Reference proteome</keyword>
<accession>A0A1Q9BQA5</accession>
<sequence>AGRKSVQQVDCEEARGAHDPGTSTRQPKASGD</sequence>
<evidence type="ECO:0000256" key="1">
    <source>
        <dbReference type="SAM" id="MobiDB-lite"/>
    </source>
</evidence>
<gene>
    <name evidence="2" type="ORF">AK812_SmicGene48134</name>
</gene>
<dbReference type="Proteomes" id="UP000186817">
    <property type="component" value="Unassembled WGS sequence"/>
</dbReference>
<protein>
    <submittedName>
        <fullName evidence="2">Uncharacterized protein</fullName>
    </submittedName>
</protein>
<name>A0A1Q9BQA5_SYMMI</name>
<evidence type="ECO:0000313" key="2">
    <source>
        <dbReference type="EMBL" id="OLP72626.1"/>
    </source>
</evidence>
<organism evidence="2 3">
    <name type="scientific">Symbiodinium microadriaticum</name>
    <name type="common">Dinoflagellate</name>
    <name type="synonym">Zooxanthella microadriatica</name>
    <dbReference type="NCBI Taxonomy" id="2951"/>
    <lineage>
        <taxon>Eukaryota</taxon>
        <taxon>Sar</taxon>
        <taxon>Alveolata</taxon>
        <taxon>Dinophyceae</taxon>
        <taxon>Suessiales</taxon>
        <taxon>Symbiodiniaceae</taxon>
        <taxon>Symbiodinium</taxon>
    </lineage>
</organism>
<feature type="non-terminal residue" evidence="2">
    <location>
        <position position="32"/>
    </location>
</feature>
<dbReference type="EMBL" id="LSRX01007148">
    <property type="protein sequence ID" value="OLP72626.1"/>
    <property type="molecule type" value="Genomic_DNA"/>
</dbReference>
<evidence type="ECO:0000313" key="3">
    <source>
        <dbReference type="Proteomes" id="UP000186817"/>
    </source>
</evidence>
<feature type="non-terminal residue" evidence="2">
    <location>
        <position position="1"/>
    </location>
</feature>
<dbReference type="AlphaFoldDB" id="A0A1Q9BQA5"/>